<proteinExistence type="predicted"/>
<sequence length="113" mass="12967">MLSVKKPTSKSKDIAEKMREKAVRISCLTDGEMKKLKIKSIITETKISTLLDTHLAKVMKNKSIKFQKIKAGAEKRSFAINKKRLEEMKIFLIEQEGITQDILIYNAILMIIK</sequence>
<evidence type="ECO:0000313" key="1">
    <source>
        <dbReference type="EMBL" id="OIR24882.1"/>
    </source>
</evidence>
<comment type="caution">
    <text evidence="1">The sequence shown here is derived from an EMBL/GenBank/DDBJ whole genome shotgun (WGS) entry which is preliminary data.</text>
</comment>
<name>A0A1J5TVU9_9GAMM</name>
<organism evidence="1 2">
    <name type="scientific">Bathymodiolus thermophilus thioautotrophic gill symbiont</name>
    <dbReference type="NCBI Taxonomy" id="2360"/>
    <lineage>
        <taxon>Bacteria</taxon>
        <taxon>Pseudomonadati</taxon>
        <taxon>Pseudomonadota</taxon>
        <taxon>Gammaproteobacteria</taxon>
        <taxon>sulfur-oxidizing symbionts</taxon>
    </lineage>
</organism>
<dbReference type="AlphaFoldDB" id="A0A1J5TVU9"/>
<dbReference type="RefSeq" id="WP_071564073.1">
    <property type="nucleotide sequence ID" value="NZ_MIQH01000486.1"/>
</dbReference>
<dbReference type="Proteomes" id="UP000182798">
    <property type="component" value="Unassembled WGS sequence"/>
</dbReference>
<protein>
    <submittedName>
        <fullName evidence="1">Uncharacterized protein</fullName>
    </submittedName>
</protein>
<gene>
    <name evidence="1" type="ORF">BGC33_11995</name>
</gene>
<evidence type="ECO:0000313" key="2">
    <source>
        <dbReference type="Proteomes" id="UP000182798"/>
    </source>
</evidence>
<dbReference type="EMBL" id="MIQH01000486">
    <property type="protein sequence ID" value="OIR24882.1"/>
    <property type="molecule type" value="Genomic_DNA"/>
</dbReference>
<accession>A0A1J5TVU9</accession>
<reference evidence="2" key="1">
    <citation type="submission" date="2016-09" db="EMBL/GenBank/DDBJ databases">
        <title>Genome Sequence of Bathymodiolus thermophilus sulfur-oxidizing gill endosymbiont.</title>
        <authorList>
            <person name="Ponnudurai R."/>
            <person name="Kleiner M."/>
            <person name="Sayavedra L."/>
            <person name="Thuermer A."/>
            <person name="Felbeck H."/>
            <person name="Schlueter R."/>
            <person name="Schweder T."/>
            <person name="Markert S."/>
        </authorList>
    </citation>
    <scope>NUCLEOTIDE SEQUENCE [LARGE SCALE GENOMIC DNA]</scope>
    <source>
        <strain evidence="2">BAT/CrabSpa'14</strain>
    </source>
</reference>